<name>A0A3E3DUA4_9FIRM</name>
<accession>A0A3E3DUA4</accession>
<dbReference type="InterPro" id="IPR002657">
    <property type="entry name" value="BilAc:Na_symport/Acr3"/>
</dbReference>
<dbReference type="EMBL" id="QUSK01000056">
    <property type="protein sequence ID" value="RGD72725.1"/>
    <property type="molecule type" value="Genomic_DNA"/>
</dbReference>
<keyword evidence="3 5" id="KW-1133">Transmembrane helix</keyword>
<proteinExistence type="predicted"/>
<evidence type="ECO:0000256" key="5">
    <source>
        <dbReference type="SAM" id="Phobius"/>
    </source>
</evidence>
<dbReference type="AlphaFoldDB" id="A0A3E3DUA4"/>
<dbReference type="Pfam" id="PF01758">
    <property type="entry name" value="SBF"/>
    <property type="match status" value="1"/>
</dbReference>
<evidence type="ECO:0008006" key="8">
    <source>
        <dbReference type="Google" id="ProtNLM"/>
    </source>
</evidence>
<keyword evidence="2 5" id="KW-0812">Transmembrane</keyword>
<evidence type="ECO:0000313" key="6">
    <source>
        <dbReference type="EMBL" id="RGD72725.1"/>
    </source>
</evidence>
<feature type="transmembrane region" description="Helical" evidence="5">
    <location>
        <begin position="73"/>
        <end position="95"/>
    </location>
</feature>
<keyword evidence="4 5" id="KW-0472">Membrane</keyword>
<sequence>MANSKSVHIFTSLEGYKVSFFRLIIVPLCTAIFMMLLPIQFYDIRMTLLIANSTPVGVMLAMFSQMYAGDLEYGARIVSLSTLLSLVSIPLVLSITRLLW</sequence>
<evidence type="ECO:0000256" key="3">
    <source>
        <dbReference type="ARBA" id="ARBA00022989"/>
    </source>
</evidence>
<protein>
    <recommendedName>
        <fullName evidence="8">Permease</fullName>
    </recommendedName>
</protein>
<evidence type="ECO:0000313" key="7">
    <source>
        <dbReference type="Proteomes" id="UP000260721"/>
    </source>
</evidence>
<dbReference type="InterPro" id="IPR038770">
    <property type="entry name" value="Na+/solute_symporter_sf"/>
</dbReference>
<evidence type="ECO:0000256" key="4">
    <source>
        <dbReference type="ARBA" id="ARBA00023136"/>
    </source>
</evidence>
<dbReference type="Gene3D" id="1.20.1530.20">
    <property type="match status" value="1"/>
</dbReference>
<feature type="transmembrane region" description="Helical" evidence="5">
    <location>
        <begin position="20"/>
        <end position="39"/>
    </location>
</feature>
<comment type="caution">
    <text evidence="6">The sequence shown here is derived from an EMBL/GenBank/DDBJ whole genome shotgun (WGS) entry which is preliminary data.</text>
</comment>
<reference evidence="6 7" key="1">
    <citation type="submission" date="2018-08" db="EMBL/GenBank/DDBJ databases">
        <title>A genome reference for cultivated species of the human gut microbiota.</title>
        <authorList>
            <person name="Zou Y."/>
            <person name="Xue W."/>
            <person name="Luo G."/>
        </authorList>
    </citation>
    <scope>NUCLEOTIDE SEQUENCE [LARGE SCALE GENOMIC DNA]</scope>
    <source>
        <strain evidence="6 7">TF08-11</strain>
    </source>
</reference>
<evidence type="ECO:0000256" key="1">
    <source>
        <dbReference type="ARBA" id="ARBA00004141"/>
    </source>
</evidence>
<feature type="transmembrane region" description="Helical" evidence="5">
    <location>
        <begin position="46"/>
        <end position="67"/>
    </location>
</feature>
<gene>
    <name evidence="6" type="ORF">DXC78_12710</name>
</gene>
<dbReference type="STRING" id="1123313.GCA_000420345_01183"/>
<comment type="subcellular location">
    <subcellularLocation>
        <location evidence="1">Membrane</location>
        <topology evidence="1">Multi-pass membrane protein</topology>
    </subcellularLocation>
</comment>
<dbReference type="Proteomes" id="UP000260721">
    <property type="component" value="Unassembled WGS sequence"/>
</dbReference>
<organism evidence="6 7">
    <name type="scientific">Faecalicoccus pleomorphus</name>
    <dbReference type="NCBI Taxonomy" id="1323"/>
    <lineage>
        <taxon>Bacteria</taxon>
        <taxon>Bacillati</taxon>
        <taxon>Bacillota</taxon>
        <taxon>Erysipelotrichia</taxon>
        <taxon>Erysipelotrichales</taxon>
        <taxon>Erysipelotrichaceae</taxon>
        <taxon>Faecalicoccus</taxon>
    </lineage>
</organism>
<dbReference type="GO" id="GO:0016020">
    <property type="term" value="C:membrane"/>
    <property type="evidence" value="ECO:0007669"/>
    <property type="project" value="UniProtKB-SubCell"/>
</dbReference>
<evidence type="ECO:0000256" key="2">
    <source>
        <dbReference type="ARBA" id="ARBA00022692"/>
    </source>
</evidence>